<feature type="compositionally biased region" description="Basic and acidic residues" evidence="1">
    <location>
        <begin position="165"/>
        <end position="178"/>
    </location>
</feature>
<feature type="non-terminal residue" evidence="2">
    <location>
        <position position="1"/>
    </location>
</feature>
<protein>
    <submittedName>
        <fullName evidence="2">Uncharacterized protein</fullName>
    </submittedName>
</protein>
<name>A0A3M6T592_POCDA</name>
<feature type="region of interest" description="Disordered" evidence="1">
    <location>
        <begin position="157"/>
        <end position="186"/>
    </location>
</feature>
<proteinExistence type="predicted"/>
<feature type="region of interest" description="Disordered" evidence="1">
    <location>
        <begin position="1"/>
        <end position="36"/>
    </location>
</feature>
<dbReference type="EMBL" id="RCHS01004322">
    <property type="protein sequence ID" value="RMX36465.1"/>
    <property type="molecule type" value="Genomic_DNA"/>
</dbReference>
<keyword evidence="3" id="KW-1185">Reference proteome</keyword>
<sequence>TSGICASTVSEDRGTSGYKPASEYGGQPSGRGTSGYKPVTSFASYKKVKGKEWRSIVSETGQEEKKKIYNVVISVGLMEWIEKEQVLKVKKRKEDVFTSVAKKDVDIVLNTTIEVEKPAEHARCHNATGLTKDASESANQTEIDRQLASKMQELYNNEGSGGLQKTHDEISENRKEDTGPEVVDSSSVVTTLAEMVEENGRLFIGVRRGSPLNRVLSMWDREKKKNVA</sequence>
<dbReference type="AlphaFoldDB" id="A0A3M6T592"/>
<evidence type="ECO:0000313" key="2">
    <source>
        <dbReference type="EMBL" id="RMX36465.1"/>
    </source>
</evidence>
<organism evidence="2 3">
    <name type="scientific">Pocillopora damicornis</name>
    <name type="common">Cauliflower coral</name>
    <name type="synonym">Millepora damicornis</name>
    <dbReference type="NCBI Taxonomy" id="46731"/>
    <lineage>
        <taxon>Eukaryota</taxon>
        <taxon>Metazoa</taxon>
        <taxon>Cnidaria</taxon>
        <taxon>Anthozoa</taxon>
        <taxon>Hexacorallia</taxon>
        <taxon>Scleractinia</taxon>
        <taxon>Astrocoeniina</taxon>
        <taxon>Pocilloporidae</taxon>
        <taxon>Pocillopora</taxon>
    </lineage>
</organism>
<evidence type="ECO:0000313" key="3">
    <source>
        <dbReference type="Proteomes" id="UP000275408"/>
    </source>
</evidence>
<accession>A0A3M6T592</accession>
<reference evidence="2 3" key="1">
    <citation type="journal article" date="2018" name="Sci. Rep.">
        <title>Comparative analysis of the Pocillopora damicornis genome highlights role of immune system in coral evolution.</title>
        <authorList>
            <person name="Cunning R."/>
            <person name="Bay R.A."/>
            <person name="Gillette P."/>
            <person name="Baker A.C."/>
            <person name="Traylor-Knowles N."/>
        </authorList>
    </citation>
    <scope>NUCLEOTIDE SEQUENCE [LARGE SCALE GENOMIC DNA]</scope>
    <source>
        <strain evidence="2">RSMAS</strain>
        <tissue evidence="2">Whole animal</tissue>
    </source>
</reference>
<gene>
    <name evidence="2" type="ORF">pdam_00010050</name>
</gene>
<evidence type="ECO:0000256" key="1">
    <source>
        <dbReference type="SAM" id="MobiDB-lite"/>
    </source>
</evidence>
<dbReference type="Proteomes" id="UP000275408">
    <property type="component" value="Unassembled WGS sequence"/>
</dbReference>
<comment type="caution">
    <text evidence="2">The sequence shown here is derived from an EMBL/GenBank/DDBJ whole genome shotgun (WGS) entry which is preliminary data.</text>
</comment>